<feature type="compositionally biased region" description="Low complexity" evidence="1">
    <location>
        <begin position="29"/>
        <end position="46"/>
    </location>
</feature>
<proteinExistence type="predicted"/>
<evidence type="ECO:0000313" key="3">
    <source>
        <dbReference type="Proteomes" id="UP000246483"/>
    </source>
</evidence>
<keyword evidence="3" id="KW-1185">Reference proteome</keyword>
<reference evidence="2 3" key="1">
    <citation type="submission" date="2018-05" db="EMBL/GenBank/DDBJ databases">
        <title>Genomic Encyclopedia of Type Strains, Phase IV (KMG-IV): sequencing the most valuable type-strain genomes for metagenomic binning, comparative biology and taxonomic classification.</title>
        <authorList>
            <person name="Goeker M."/>
        </authorList>
    </citation>
    <scope>NUCLEOTIDE SEQUENCE [LARGE SCALE GENOMIC DNA]</scope>
    <source>
        <strain evidence="2 3">DSM 26006</strain>
    </source>
</reference>
<dbReference type="RefSeq" id="WP_141630359.1">
    <property type="nucleotide sequence ID" value="NZ_ALEE01000627.1"/>
</dbReference>
<dbReference type="PROSITE" id="PS51257">
    <property type="entry name" value="PROKAR_LIPOPROTEIN"/>
    <property type="match status" value="1"/>
</dbReference>
<organism evidence="2 3">
    <name type="scientific">Melaminivora alkalimesophila</name>
    <dbReference type="NCBI Taxonomy" id="1165852"/>
    <lineage>
        <taxon>Bacteria</taxon>
        <taxon>Pseudomonadati</taxon>
        <taxon>Pseudomonadota</taxon>
        <taxon>Betaproteobacteria</taxon>
        <taxon>Burkholderiales</taxon>
        <taxon>Comamonadaceae</taxon>
        <taxon>Melaminivora</taxon>
    </lineage>
</organism>
<evidence type="ECO:0000256" key="1">
    <source>
        <dbReference type="SAM" id="MobiDB-lite"/>
    </source>
</evidence>
<dbReference type="Proteomes" id="UP000246483">
    <property type="component" value="Unassembled WGS sequence"/>
</dbReference>
<comment type="caution">
    <text evidence="2">The sequence shown here is derived from an EMBL/GenBank/DDBJ whole genome shotgun (WGS) entry which is preliminary data.</text>
</comment>
<protein>
    <submittedName>
        <fullName evidence="2">Uncharacterized protein</fullName>
    </submittedName>
</protein>
<dbReference type="EMBL" id="QGUB01000006">
    <property type="protein sequence ID" value="PWW45552.1"/>
    <property type="molecule type" value="Genomic_DNA"/>
</dbReference>
<dbReference type="OrthoDB" id="8912480at2"/>
<sequence length="132" mass="13637">MKSGLGGRSAAIVGAWALAAAVAGCSGEAETPPAAAPSAGSGAATPMTGKEVREAIQDQILPAFEKTYAKRNAKARLEGNVVYLRMDGDASGDMAGWTDCRVVTQLIKPEQSAVLEFPNGKIDCTELLKKGQ</sequence>
<gene>
    <name evidence="2" type="ORF">DFR36_10641</name>
</gene>
<accession>A0A317RA18</accession>
<evidence type="ECO:0000313" key="2">
    <source>
        <dbReference type="EMBL" id="PWW45552.1"/>
    </source>
</evidence>
<name>A0A317RA18_9BURK</name>
<dbReference type="AlphaFoldDB" id="A0A317RA18"/>
<feature type="region of interest" description="Disordered" evidence="1">
    <location>
        <begin position="29"/>
        <end position="50"/>
    </location>
</feature>